<comment type="caution">
    <text evidence="6">The sequence shown here is derived from an EMBL/GenBank/DDBJ whole genome shotgun (WGS) entry which is preliminary data.</text>
</comment>
<proteinExistence type="inferred from homology"/>
<keyword evidence="4" id="KW-0804">Transcription</keyword>
<dbReference type="InterPro" id="IPR036390">
    <property type="entry name" value="WH_DNA-bd_sf"/>
</dbReference>
<keyword evidence="2" id="KW-0805">Transcription regulation</keyword>
<dbReference type="SUPFAM" id="SSF53850">
    <property type="entry name" value="Periplasmic binding protein-like II"/>
    <property type="match status" value="1"/>
</dbReference>
<dbReference type="Pfam" id="PF00126">
    <property type="entry name" value="HTH_1"/>
    <property type="match status" value="1"/>
</dbReference>
<dbReference type="SUPFAM" id="SSF46785">
    <property type="entry name" value="Winged helix' DNA-binding domain"/>
    <property type="match status" value="1"/>
</dbReference>
<dbReference type="Pfam" id="PF03466">
    <property type="entry name" value="LysR_substrate"/>
    <property type="match status" value="1"/>
</dbReference>
<dbReference type="PANTHER" id="PTHR30346">
    <property type="entry name" value="TRANSCRIPTIONAL DUAL REGULATOR HCAR-RELATED"/>
    <property type="match status" value="1"/>
</dbReference>
<gene>
    <name evidence="6" type="ORF">ABS311_21445</name>
</gene>
<dbReference type="PROSITE" id="PS50931">
    <property type="entry name" value="HTH_LYSR"/>
    <property type="match status" value="1"/>
</dbReference>
<evidence type="ECO:0000256" key="4">
    <source>
        <dbReference type="ARBA" id="ARBA00023163"/>
    </source>
</evidence>
<organism evidence="6 7">
    <name type="scientific">Catenovulum sediminis</name>
    <dbReference type="NCBI Taxonomy" id="1740262"/>
    <lineage>
        <taxon>Bacteria</taxon>
        <taxon>Pseudomonadati</taxon>
        <taxon>Pseudomonadota</taxon>
        <taxon>Gammaproteobacteria</taxon>
        <taxon>Alteromonadales</taxon>
        <taxon>Alteromonadaceae</taxon>
        <taxon>Catenovulum</taxon>
    </lineage>
</organism>
<dbReference type="RefSeq" id="WP_350403487.1">
    <property type="nucleotide sequence ID" value="NZ_JBELOE010000302.1"/>
</dbReference>
<evidence type="ECO:0000256" key="3">
    <source>
        <dbReference type="ARBA" id="ARBA00023125"/>
    </source>
</evidence>
<accession>A0ABV1RNZ9</accession>
<comment type="similarity">
    <text evidence="1">Belongs to the LysR transcriptional regulatory family.</text>
</comment>
<dbReference type="CDD" id="cd08411">
    <property type="entry name" value="PBP2_OxyR"/>
    <property type="match status" value="1"/>
</dbReference>
<dbReference type="Gene3D" id="3.40.190.10">
    <property type="entry name" value="Periplasmic binding protein-like II"/>
    <property type="match status" value="2"/>
</dbReference>
<reference evidence="6 7" key="1">
    <citation type="submission" date="2024-06" db="EMBL/GenBank/DDBJ databases">
        <authorList>
            <person name="Chen R.Y."/>
        </authorList>
    </citation>
    <scope>NUCLEOTIDE SEQUENCE [LARGE SCALE GENOMIC DNA]</scope>
    <source>
        <strain evidence="6 7">D2</strain>
    </source>
</reference>
<evidence type="ECO:0000259" key="5">
    <source>
        <dbReference type="PROSITE" id="PS50931"/>
    </source>
</evidence>
<dbReference type="Gene3D" id="1.10.10.10">
    <property type="entry name" value="Winged helix-like DNA-binding domain superfamily/Winged helix DNA-binding domain"/>
    <property type="match status" value="1"/>
</dbReference>
<sequence>MNKLPSIRNLQYLIKLYELKNFNRAAEACFVSQSTLSAGIQNLEEQLGGQLIERDHKAFVFTDMGEALVVMAKSIVQQASELTQIAHETQNPMSGRLRLGCIPTIAPFLFKPFFTLCKNSYPDLNVQLKEDTTENLLKSLDAGDLDCLILALPVNTAGFHTKVLGEDPFWFVTHKDYPVEKGQVYSYQDFPDESIFLLQKEHCLTEHAVSACQLVDSQKINPLSASSLQTLVAMVECQKGATFIPQMALKTGLLEHSDLKVLRPAAEQASRQIGMVWRQTTRRSLTFNKLTELLKSLLSEFSE</sequence>
<keyword evidence="3" id="KW-0238">DNA-binding</keyword>
<protein>
    <submittedName>
        <fullName evidence="6">LysR substrate-binding domain-containing protein</fullName>
    </submittedName>
</protein>
<evidence type="ECO:0000313" key="6">
    <source>
        <dbReference type="EMBL" id="MER2494442.1"/>
    </source>
</evidence>
<keyword evidence="7" id="KW-1185">Reference proteome</keyword>
<evidence type="ECO:0000313" key="7">
    <source>
        <dbReference type="Proteomes" id="UP001467690"/>
    </source>
</evidence>
<dbReference type="Proteomes" id="UP001467690">
    <property type="component" value="Unassembled WGS sequence"/>
</dbReference>
<evidence type="ECO:0000256" key="2">
    <source>
        <dbReference type="ARBA" id="ARBA00023015"/>
    </source>
</evidence>
<name>A0ABV1RNZ9_9ALTE</name>
<dbReference type="InterPro" id="IPR005119">
    <property type="entry name" value="LysR_subst-bd"/>
</dbReference>
<dbReference type="EMBL" id="JBELOE010000302">
    <property type="protein sequence ID" value="MER2494442.1"/>
    <property type="molecule type" value="Genomic_DNA"/>
</dbReference>
<dbReference type="PANTHER" id="PTHR30346:SF10">
    <property type="entry name" value="TRANSCRIPTIONAL REGULATOR OF OXIDATIVE STRESS OXYR"/>
    <property type="match status" value="1"/>
</dbReference>
<evidence type="ECO:0000256" key="1">
    <source>
        <dbReference type="ARBA" id="ARBA00009437"/>
    </source>
</evidence>
<feature type="domain" description="HTH lysR-type" evidence="5">
    <location>
        <begin position="5"/>
        <end position="62"/>
    </location>
</feature>
<dbReference type="InterPro" id="IPR036388">
    <property type="entry name" value="WH-like_DNA-bd_sf"/>
</dbReference>
<dbReference type="PRINTS" id="PR00039">
    <property type="entry name" value="HTHLYSR"/>
</dbReference>
<dbReference type="InterPro" id="IPR000847">
    <property type="entry name" value="LysR_HTH_N"/>
</dbReference>